<dbReference type="InterPro" id="IPR001134">
    <property type="entry name" value="Netrin_domain"/>
</dbReference>
<sequence length="1372" mass="153546">MPFSCEQRASYITEGIHCVKAFLQCCFFQRNQTFILEGGLERSSGMGATYDVSNREDSDALRGGDGGDYDDDEEEVDENDIQLRHKFKDTWLWGDVELPAIADHDGTATALFNPEALPDTITQWSVLAVSSSKKTGVCVAEPWTFDVKTKFFVDLKLPFSVARNEQVEIKAVVYNFMDEELDVTVVLDKTINMCSRAFNKKYTQKVNVMSMGSTVVPFTIVPLIAGELPIVVSAYVMNMGRDRIQKNLNVVVEGVQKTEKISIPLNPAGGKQVIQTSKPELKGVVLKSQPVTKIKLTGNILSETIENAIHDDPLNSLIKMPSGCVEQNLAAVTFPLISSLYLDQTNGWESVGVQRKVDADQYIMTGFGNQLAFRRADGSYPPYLGIGPSIWVTAYVLKIFTMTFSMFSNRGRQMDKTYSDEICLTLKFLVKAQSLDGSFTETFLVKNSGMSGGLQGADSKATLSAFVAIALAEVKEANLDCDHMGIITQQAYDRVFPYLKWVPSTRPYTTAIVSYALSLLPGGTYDPTKRLLNASSDGTFWPDATAKIEATGYALLALVKMGRLAEAKKPFEYLRDHRYIGGHSGNTQSTMVVLQALAAYLVAQPPPVDHFLKVSLQIIDAQRSRRESLSFNSQSSYQMRSYDLSINGDFMVEAEGNGEGTLEIVTFYNQIPEEDTKSCKAFDFQVTIERAEDFENRLQPGIISVFDFTIELKAQGAESAYSVVLDITLPTGFTAQISDLKNLLNSVENYISHYYFDDKLSDRSSLIIHMYKVSNIKSQMVTFRLLQQFNVGLFQPSFVTVYEYYKEGGQRCTRRYAPPEQVKLTTICNEGECVCTQGDCFYIRTDSHVTGDKPRETFACSTLHHVFKVKVRNITRDLQFRYEMEITNVFKLGTEAGVMDCEIRYFLTDPACGDKVVLQKDSEYLIMGPERDKWNADPATKKIMYVLTKDTWVERWPTEAECAQPEFKATHALTAPNKDGGRLFEGPTAKMSASCVSSMCARTIRASSGFLRFRSSAAGDTVRGLSTERPVTGGDTGATGAMGGLAQSILQERLQQQSQPPPGGDGEQEQKEEKKQKENTAYAKKMVLRLAGLMGLGGAAGMVYVFGSNSVDEQGNQIPDEFDSEPPVIQQLKRTAKYFQDYRQMIIEPTSPKLLPDPLREPYYQPPYTLVLELTDVLLHPEWSLATGWRFKKRPGIDYLFQQLAPLYEIVIFTAETGMTAYPLIDSIDPQGFVMYRLFRDATHYMEGHHVKDVSCLNRDTSKVIVVDCKREAFSLQPFNGMALKKWDGNSDDRTLYDLANFLKTIALSGVEDVRSVLENYALEEDPIEAFKQRQAQLAQEEEQRLAEISQQKKAGLSLGSITSRFWRSKQQ</sequence>
<dbReference type="InterPro" id="IPR018933">
    <property type="entry name" value="Netrin_module_non-TIMP"/>
</dbReference>
<keyword evidence="9" id="KW-0809">Transit peptide</keyword>
<dbReference type="InterPro" id="IPR004274">
    <property type="entry name" value="FCP1_dom"/>
</dbReference>
<evidence type="ECO:0000259" key="18">
    <source>
        <dbReference type="PROSITE" id="PS50969"/>
    </source>
</evidence>
<dbReference type="InterPro" id="IPR036595">
    <property type="entry name" value="A-macroglobulin_rcpt-bd_sf"/>
</dbReference>
<keyword evidence="6 16" id="KW-0812">Transmembrane</keyword>
<dbReference type="InterPro" id="IPR023214">
    <property type="entry name" value="HAD_sf"/>
</dbReference>
<dbReference type="FunFam" id="2.60.40.10:FF:000155">
    <property type="entry name" value="complement C3 isoform X1"/>
    <property type="match status" value="1"/>
</dbReference>
<evidence type="ECO:0008006" key="21">
    <source>
        <dbReference type="Google" id="ProtNLM"/>
    </source>
</evidence>
<protein>
    <recommendedName>
        <fullName evidence="21">Mitochondrial import inner membrane translocase subunit TIM50</fullName>
    </recommendedName>
</protein>
<dbReference type="InterPro" id="IPR008993">
    <property type="entry name" value="TIMP-like_OB-fold"/>
</dbReference>
<keyword evidence="7" id="KW-0999">Mitochondrion inner membrane</keyword>
<dbReference type="PANTHER" id="PTHR11412:SF167">
    <property type="entry name" value="COMPLEMENT COMPONENT C3B, TANDEM DUPLICATE 1 ISOFORM X1-RELATED"/>
    <property type="match status" value="1"/>
</dbReference>
<dbReference type="Gene3D" id="2.60.40.10">
    <property type="entry name" value="Immunoglobulins"/>
    <property type="match status" value="1"/>
</dbReference>
<dbReference type="GO" id="GO:0004866">
    <property type="term" value="F:endopeptidase inhibitor activity"/>
    <property type="evidence" value="ECO:0007669"/>
    <property type="project" value="InterPro"/>
</dbReference>
<evidence type="ECO:0000256" key="15">
    <source>
        <dbReference type="SAM" id="MobiDB-lite"/>
    </source>
</evidence>
<accession>A0AAV2J1M3</accession>
<dbReference type="Pfam" id="PF01759">
    <property type="entry name" value="NTR"/>
    <property type="match status" value="1"/>
</dbReference>
<evidence type="ECO:0000256" key="9">
    <source>
        <dbReference type="ARBA" id="ARBA00022946"/>
    </source>
</evidence>
<dbReference type="Gene3D" id="2.40.50.120">
    <property type="match status" value="1"/>
</dbReference>
<dbReference type="PANTHER" id="PTHR11412">
    <property type="entry name" value="MACROGLOBULIN / COMPLEMENT"/>
    <property type="match status" value="1"/>
</dbReference>
<feature type="region of interest" description="Disordered" evidence="15">
    <location>
        <begin position="1021"/>
        <end position="1042"/>
    </location>
</feature>
<keyword evidence="13 16" id="KW-0472">Membrane</keyword>
<dbReference type="SUPFAM" id="SSF47686">
    <property type="entry name" value="Anaphylotoxins (complement system)"/>
    <property type="match status" value="1"/>
</dbReference>
<dbReference type="EMBL" id="OZ035832">
    <property type="protein sequence ID" value="CAL1571531.1"/>
    <property type="molecule type" value="Genomic_DNA"/>
</dbReference>
<evidence type="ECO:0000313" key="19">
    <source>
        <dbReference type="EMBL" id="CAL1571531.1"/>
    </source>
</evidence>
<dbReference type="Pfam" id="PF03031">
    <property type="entry name" value="NIF"/>
    <property type="match status" value="1"/>
</dbReference>
<evidence type="ECO:0000256" key="8">
    <source>
        <dbReference type="ARBA" id="ARBA00022927"/>
    </source>
</evidence>
<dbReference type="Pfam" id="PF21308">
    <property type="entry name" value="C3_CUB2"/>
    <property type="match status" value="1"/>
</dbReference>
<evidence type="ECO:0000256" key="13">
    <source>
        <dbReference type="ARBA" id="ARBA00023136"/>
    </source>
</evidence>
<dbReference type="InterPro" id="IPR009048">
    <property type="entry name" value="A-macroglobulin_rcpt-bd"/>
</dbReference>
<keyword evidence="4" id="KW-0813">Transport</keyword>
<dbReference type="InterPro" id="IPR011626">
    <property type="entry name" value="Alpha-macroglobulin_TED"/>
</dbReference>
<evidence type="ECO:0000256" key="4">
    <source>
        <dbReference type="ARBA" id="ARBA00022448"/>
    </source>
</evidence>
<dbReference type="SUPFAM" id="SSF56784">
    <property type="entry name" value="HAD-like"/>
    <property type="match status" value="1"/>
</dbReference>
<keyword evidence="12" id="KW-0496">Mitochondrion</keyword>
<dbReference type="InterPro" id="IPR048848">
    <property type="entry name" value="C3_CUB2"/>
</dbReference>
<keyword evidence="11" id="KW-0811">Translocation</keyword>
<dbReference type="GO" id="GO:0005615">
    <property type="term" value="C:extracellular space"/>
    <property type="evidence" value="ECO:0007669"/>
    <property type="project" value="InterPro"/>
</dbReference>
<name>A0AAV2J1M3_KNICA</name>
<feature type="domain" description="NTR" evidence="17">
    <location>
        <begin position="840"/>
        <end position="995"/>
    </location>
</feature>
<dbReference type="GO" id="GO:0015031">
    <property type="term" value="P:protein transport"/>
    <property type="evidence" value="ECO:0007669"/>
    <property type="project" value="UniProtKB-KW"/>
</dbReference>
<feature type="region of interest" description="Disordered" evidence="15">
    <location>
        <begin position="1054"/>
        <end position="1078"/>
    </location>
</feature>
<evidence type="ECO:0000256" key="16">
    <source>
        <dbReference type="SAM" id="Phobius"/>
    </source>
</evidence>
<feature type="transmembrane region" description="Helical" evidence="16">
    <location>
        <begin position="383"/>
        <end position="407"/>
    </location>
</feature>
<dbReference type="InterPro" id="IPR018081">
    <property type="entry name" value="Anaphylatoxin_comp_syst"/>
</dbReference>
<dbReference type="SMART" id="SM01419">
    <property type="entry name" value="Thiol-ester_cl"/>
    <property type="match status" value="1"/>
</dbReference>
<dbReference type="Gene3D" id="2.60.40.690">
    <property type="entry name" value="Alpha-macroglobulin, receptor-binding domain"/>
    <property type="match status" value="1"/>
</dbReference>
<evidence type="ECO:0000313" key="20">
    <source>
        <dbReference type="Proteomes" id="UP001497482"/>
    </source>
</evidence>
<feature type="region of interest" description="Disordered" evidence="15">
    <location>
        <begin position="49"/>
        <end position="75"/>
    </location>
</feature>
<feature type="compositionally biased region" description="Basic and acidic residues" evidence="15">
    <location>
        <begin position="53"/>
        <end position="62"/>
    </location>
</feature>
<dbReference type="InterPro" id="IPR047565">
    <property type="entry name" value="Alpha-macroglob_thiol-ester_cl"/>
</dbReference>
<dbReference type="InterPro" id="IPR000020">
    <property type="entry name" value="Anaphylatoxin/fibulin"/>
</dbReference>
<dbReference type="SMART" id="SM00643">
    <property type="entry name" value="C345C"/>
    <property type="match status" value="1"/>
</dbReference>
<dbReference type="InterPro" id="IPR013783">
    <property type="entry name" value="Ig-like_fold"/>
</dbReference>
<dbReference type="Gene3D" id="1.20.91.20">
    <property type="entry name" value="Anaphylotoxins (complement system)"/>
    <property type="match status" value="1"/>
</dbReference>
<keyword evidence="5" id="KW-0964">Secreted</keyword>
<dbReference type="Gene3D" id="2.20.130.20">
    <property type="match status" value="1"/>
</dbReference>
<dbReference type="CDD" id="cd07521">
    <property type="entry name" value="HAD_FCP1-like"/>
    <property type="match status" value="1"/>
</dbReference>
<dbReference type="InterPro" id="IPR008930">
    <property type="entry name" value="Terpenoid_cyclase/PrenylTrfase"/>
</dbReference>
<evidence type="ECO:0000256" key="5">
    <source>
        <dbReference type="ARBA" id="ARBA00022525"/>
    </source>
</evidence>
<dbReference type="PROSITE" id="PS50189">
    <property type="entry name" value="NTR"/>
    <property type="match status" value="1"/>
</dbReference>
<gene>
    <name evidence="19" type="ORF">KC01_LOCUS3638</name>
</gene>
<dbReference type="Pfam" id="PF07677">
    <property type="entry name" value="A2M_recep"/>
    <property type="match status" value="1"/>
</dbReference>
<keyword evidence="14" id="KW-1015">Disulfide bond</keyword>
<dbReference type="InterPro" id="IPR050473">
    <property type="entry name" value="A2M/Complement_sys"/>
</dbReference>
<evidence type="ECO:0000256" key="14">
    <source>
        <dbReference type="ARBA" id="ARBA00023157"/>
    </source>
</evidence>
<evidence type="ECO:0000256" key="7">
    <source>
        <dbReference type="ARBA" id="ARBA00022792"/>
    </source>
</evidence>
<evidence type="ECO:0000256" key="1">
    <source>
        <dbReference type="ARBA" id="ARBA00004434"/>
    </source>
</evidence>
<dbReference type="SUPFAM" id="SSF50242">
    <property type="entry name" value="TIMP-like"/>
    <property type="match status" value="1"/>
</dbReference>
<dbReference type="PROSITE" id="PS50969">
    <property type="entry name" value="FCP1"/>
    <property type="match status" value="1"/>
</dbReference>
<dbReference type="InterPro" id="IPR036412">
    <property type="entry name" value="HAD-like_sf"/>
</dbReference>
<comment type="similarity">
    <text evidence="3">Belongs to the TIM50 family.</text>
</comment>
<evidence type="ECO:0000256" key="10">
    <source>
        <dbReference type="ARBA" id="ARBA00022989"/>
    </source>
</evidence>
<dbReference type="Proteomes" id="UP001497482">
    <property type="component" value="Chromosome 10"/>
</dbReference>
<comment type="subcellular location">
    <subcellularLocation>
        <location evidence="1">Mitochondrion inner membrane</location>
        <topology evidence="1">Single-pass membrane protein</topology>
    </subcellularLocation>
    <subcellularLocation>
        <location evidence="2">Secreted</location>
    </subcellularLocation>
</comment>
<evidence type="ECO:0000259" key="17">
    <source>
        <dbReference type="PROSITE" id="PS50189"/>
    </source>
</evidence>
<keyword evidence="20" id="KW-1185">Reference proteome</keyword>
<feature type="domain" description="FCP1 homology" evidence="18">
    <location>
        <begin position="1163"/>
        <end position="1306"/>
    </location>
</feature>
<dbReference type="SUPFAM" id="SSF48239">
    <property type="entry name" value="Terpenoid cyclases/Protein prenyltransferases"/>
    <property type="match status" value="1"/>
</dbReference>
<dbReference type="FunFam" id="3.40.50.1000:FF:000019">
    <property type="entry name" value="Mitochondrial import inner membrane translocase subunit TIM50"/>
    <property type="match status" value="1"/>
</dbReference>
<keyword evidence="8" id="KW-0653">Protein transport</keyword>
<dbReference type="Pfam" id="PF00207">
    <property type="entry name" value="A2M"/>
    <property type="match status" value="1"/>
</dbReference>
<evidence type="ECO:0000256" key="12">
    <source>
        <dbReference type="ARBA" id="ARBA00023128"/>
    </source>
</evidence>
<dbReference type="Pfam" id="PF07678">
    <property type="entry name" value="TED_complement"/>
    <property type="match status" value="1"/>
</dbReference>
<evidence type="ECO:0000256" key="2">
    <source>
        <dbReference type="ARBA" id="ARBA00004613"/>
    </source>
</evidence>
<dbReference type="SMART" id="SM01361">
    <property type="entry name" value="A2M_recep"/>
    <property type="match status" value="1"/>
</dbReference>
<dbReference type="Gene3D" id="3.40.50.1000">
    <property type="entry name" value="HAD superfamily/HAD-like"/>
    <property type="match status" value="1"/>
</dbReference>
<dbReference type="Gene3D" id="2.60.120.1540">
    <property type="match status" value="1"/>
</dbReference>
<dbReference type="SUPFAM" id="SSF49410">
    <property type="entry name" value="Alpha-macroglobulin receptor domain"/>
    <property type="match status" value="1"/>
</dbReference>
<evidence type="ECO:0000256" key="11">
    <source>
        <dbReference type="ARBA" id="ARBA00023010"/>
    </source>
</evidence>
<dbReference type="SMART" id="SM01360">
    <property type="entry name" value="A2M"/>
    <property type="match status" value="1"/>
</dbReference>
<keyword evidence="10 16" id="KW-1133">Transmembrane helix</keyword>
<dbReference type="Gene3D" id="1.50.10.20">
    <property type="match status" value="1"/>
</dbReference>
<proteinExistence type="inferred from homology"/>
<organism evidence="19 20">
    <name type="scientific">Knipowitschia caucasica</name>
    <name type="common">Caucasian dwarf goby</name>
    <name type="synonym">Pomatoschistus caucasicus</name>
    <dbReference type="NCBI Taxonomy" id="637954"/>
    <lineage>
        <taxon>Eukaryota</taxon>
        <taxon>Metazoa</taxon>
        <taxon>Chordata</taxon>
        <taxon>Craniata</taxon>
        <taxon>Vertebrata</taxon>
        <taxon>Euteleostomi</taxon>
        <taxon>Actinopterygii</taxon>
        <taxon>Neopterygii</taxon>
        <taxon>Teleostei</taxon>
        <taxon>Neoteleostei</taxon>
        <taxon>Acanthomorphata</taxon>
        <taxon>Gobiaria</taxon>
        <taxon>Gobiiformes</taxon>
        <taxon>Gobioidei</taxon>
        <taxon>Gobiidae</taxon>
        <taxon>Gobiinae</taxon>
        <taxon>Knipowitschia</taxon>
    </lineage>
</organism>
<evidence type="ECO:0000256" key="3">
    <source>
        <dbReference type="ARBA" id="ARBA00006344"/>
    </source>
</evidence>
<feature type="compositionally biased region" description="Basic and acidic residues" evidence="15">
    <location>
        <begin position="1068"/>
        <end position="1078"/>
    </location>
</feature>
<evidence type="ECO:0000256" key="6">
    <source>
        <dbReference type="ARBA" id="ARBA00022692"/>
    </source>
</evidence>
<reference evidence="19 20" key="1">
    <citation type="submission" date="2024-04" db="EMBL/GenBank/DDBJ databases">
        <authorList>
            <person name="Waldvogel A.-M."/>
            <person name="Schoenle A."/>
        </authorList>
    </citation>
    <scope>NUCLEOTIDE SEQUENCE [LARGE SCALE GENOMIC DNA]</scope>
</reference>
<dbReference type="InterPro" id="IPR001599">
    <property type="entry name" value="Macroglobln_a2"/>
</dbReference>
<dbReference type="GO" id="GO:0005743">
    <property type="term" value="C:mitochondrial inner membrane"/>
    <property type="evidence" value="ECO:0007669"/>
    <property type="project" value="UniProtKB-SubCell"/>
</dbReference>
<dbReference type="SMART" id="SM00577">
    <property type="entry name" value="CPDc"/>
    <property type="match status" value="1"/>
</dbReference>
<dbReference type="Pfam" id="PF01821">
    <property type="entry name" value="ANATO"/>
    <property type="match status" value="1"/>
</dbReference>
<dbReference type="CDD" id="cd00017">
    <property type="entry name" value="ANATO"/>
    <property type="match status" value="1"/>
</dbReference>